<gene>
    <name evidence="1" type="ORF">BofuT4_uP112370.1</name>
</gene>
<sequence>MHADCHIDDYAASLEANSTLKHHVDGFTAQLAVES</sequence>
<name>G2Y5X2_BOTF4</name>
<reference evidence="2" key="1">
    <citation type="journal article" date="2011" name="PLoS Genet.">
        <title>Genomic analysis of the necrotrophic fungal pathogens Sclerotinia sclerotiorum and Botrytis cinerea.</title>
        <authorList>
            <person name="Amselem J."/>
            <person name="Cuomo C.A."/>
            <person name="van Kan J.A."/>
            <person name="Viaud M."/>
            <person name="Benito E.P."/>
            <person name="Couloux A."/>
            <person name="Coutinho P.M."/>
            <person name="de Vries R.P."/>
            <person name="Dyer P.S."/>
            <person name="Fillinger S."/>
            <person name="Fournier E."/>
            <person name="Gout L."/>
            <person name="Hahn M."/>
            <person name="Kohn L."/>
            <person name="Lapalu N."/>
            <person name="Plummer K.M."/>
            <person name="Pradier J.M."/>
            <person name="Quevillon E."/>
            <person name="Sharon A."/>
            <person name="Simon A."/>
            <person name="ten Have A."/>
            <person name="Tudzynski B."/>
            <person name="Tudzynski P."/>
            <person name="Wincker P."/>
            <person name="Andrew M."/>
            <person name="Anthouard V."/>
            <person name="Beever R.E."/>
            <person name="Beffa R."/>
            <person name="Benoit I."/>
            <person name="Bouzid O."/>
            <person name="Brault B."/>
            <person name="Chen Z."/>
            <person name="Choquer M."/>
            <person name="Collemare J."/>
            <person name="Cotton P."/>
            <person name="Danchin E.G."/>
            <person name="Da Silva C."/>
            <person name="Gautier A."/>
            <person name="Giraud C."/>
            <person name="Giraud T."/>
            <person name="Gonzalez C."/>
            <person name="Grossetete S."/>
            <person name="Guldener U."/>
            <person name="Henrissat B."/>
            <person name="Howlett B.J."/>
            <person name="Kodira C."/>
            <person name="Kretschmer M."/>
            <person name="Lappartient A."/>
            <person name="Leroch M."/>
            <person name="Levis C."/>
            <person name="Mauceli E."/>
            <person name="Neuveglise C."/>
            <person name="Oeser B."/>
            <person name="Pearson M."/>
            <person name="Poulain J."/>
            <person name="Poussereau N."/>
            <person name="Quesneville H."/>
            <person name="Rascle C."/>
            <person name="Schumacher J."/>
            <person name="Segurens B."/>
            <person name="Sexton A."/>
            <person name="Silva E."/>
            <person name="Sirven C."/>
            <person name="Soanes D.M."/>
            <person name="Talbot N.J."/>
            <person name="Templeton M."/>
            <person name="Yandava C."/>
            <person name="Yarden O."/>
            <person name="Zeng Q."/>
            <person name="Rollins J.A."/>
            <person name="Lebrun M.H."/>
            <person name="Dickman M."/>
        </authorList>
    </citation>
    <scope>NUCLEOTIDE SEQUENCE [LARGE SCALE GENOMIC DNA]</scope>
    <source>
        <strain evidence="2">T4</strain>
    </source>
</reference>
<dbReference type="Proteomes" id="UP000008177">
    <property type="component" value="Unplaced contigs"/>
</dbReference>
<dbReference type="AlphaFoldDB" id="G2Y5X2"/>
<organism evidence="1 2">
    <name type="scientific">Botryotinia fuckeliana (strain T4)</name>
    <name type="common">Noble rot fungus</name>
    <name type="synonym">Botrytis cinerea</name>
    <dbReference type="NCBI Taxonomy" id="999810"/>
    <lineage>
        <taxon>Eukaryota</taxon>
        <taxon>Fungi</taxon>
        <taxon>Dikarya</taxon>
        <taxon>Ascomycota</taxon>
        <taxon>Pezizomycotina</taxon>
        <taxon>Leotiomycetes</taxon>
        <taxon>Helotiales</taxon>
        <taxon>Sclerotiniaceae</taxon>
        <taxon>Botrytis</taxon>
    </lineage>
</organism>
<dbReference type="InParanoid" id="G2Y5X2"/>
<dbReference type="HOGENOM" id="CLU_3368380_0_0_1"/>
<accession>G2Y5X2</accession>
<dbReference type="EMBL" id="FQ790290">
    <property type="protein sequence ID" value="CCD34041.1"/>
    <property type="molecule type" value="Genomic_DNA"/>
</dbReference>
<protein>
    <submittedName>
        <fullName evidence="1">Uncharacterized protein</fullName>
    </submittedName>
</protein>
<evidence type="ECO:0000313" key="2">
    <source>
        <dbReference type="Proteomes" id="UP000008177"/>
    </source>
</evidence>
<proteinExistence type="predicted"/>
<evidence type="ECO:0000313" key="1">
    <source>
        <dbReference type="EMBL" id="CCD34041.1"/>
    </source>
</evidence>